<keyword evidence="2" id="KW-1185">Reference proteome</keyword>
<sequence>MALISMVHKWLEATDGNAAAVRIFLLDYRKAFDLVDFRTPSSSQFPRALIDGLPIESVDKTKSYHKQKFNLERSHKRTFEESILQTVFSSSVQAGEDYTLRSSGKLSCVYQIVVRLCLPPFPPAARFPNTFNEISRECLSWPCHVFFVRVPYYEALKLAKIESIRGF</sequence>
<dbReference type="AlphaFoldDB" id="A0AAD9QY24"/>
<name>A0AAD9QY24_ACRCE</name>
<protein>
    <submittedName>
        <fullName evidence="1">Uncharacterized protein</fullName>
    </submittedName>
</protein>
<evidence type="ECO:0000313" key="1">
    <source>
        <dbReference type="EMBL" id="KAK2569378.1"/>
    </source>
</evidence>
<dbReference type="Proteomes" id="UP001249851">
    <property type="component" value="Unassembled WGS sequence"/>
</dbReference>
<organism evidence="1 2">
    <name type="scientific">Acropora cervicornis</name>
    <name type="common">Staghorn coral</name>
    <dbReference type="NCBI Taxonomy" id="6130"/>
    <lineage>
        <taxon>Eukaryota</taxon>
        <taxon>Metazoa</taxon>
        <taxon>Cnidaria</taxon>
        <taxon>Anthozoa</taxon>
        <taxon>Hexacorallia</taxon>
        <taxon>Scleractinia</taxon>
        <taxon>Astrocoeniina</taxon>
        <taxon>Acroporidae</taxon>
        <taxon>Acropora</taxon>
    </lineage>
</organism>
<proteinExistence type="predicted"/>
<accession>A0AAD9QY24</accession>
<reference evidence="1" key="2">
    <citation type="journal article" date="2023" name="Science">
        <title>Genomic signatures of disease resistance in endangered staghorn corals.</title>
        <authorList>
            <person name="Vollmer S.V."/>
            <person name="Selwyn J.D."/>
            <person name="Despard B.A."/>
            <person name="Roesel C.L."/>
        </authorList>
    </citation>
    <scope>NUCLEOTIDE SEQUENCE</scope>
    <source>
        <strain evidence="1">K2</strain>
    </source>
</reference>
<gene>
    <name evidence="1" type="ORF">P5673_006300</name>
</gene>
<reference evidence="1" key="1">
    <citation type="journal article" date="2023" name="G3 (Bethesda)">
        <title>Whole genome assembly and annotation of the endangered Caribbean coral Acropora cervicornis.</title>
        <authorList>
            <person name="Selwyn J.D."/>
            <person name="Vollmer S.V."/>
        </authorList>
    </citation>
    <scope>NUCLEOTIDE SEQUENCE</scope>
    <source>
        <strain evidence="1">K2</strain>
    </source>
</reference>
<comment type="caution">
    <text evidence="1">The sequence shown here is derived from an EMBL/GenBank/DDBJ whole genome shotgun (WGS) entry which is preliminary data.</text>
</comment>
<evidence type="ECO:0000313" key="2">
    <source>
        <dbReference type="Proteomes" id="UP001249851"/>
    </source>
</evidence>
<dbReference type="EMBL" id="JARQWQ010000010">
    <property type="protein sequence ID" value="KAK2569378.1"/>
    <property type="molecule type" value="Genomic_DNA"/>
</dbReference>